<name>A0A8J4EAJ9_9ACTN</name>
<dbReference type="EMBL" id="BOPH01000028">
    <property type="protein sequence ID" value="GIJ67614.1"/>
    <property type="molecule type" value="Genomic_DNA"/>
</dbReference>
<evidence type="ECO:0000313" key="2">
    <source>
        <dbReference type="Proteomes" id="UP000635606"/>
    </source>
</evidence>
<gene>
    <name evidence="1" type="ORF">Voc01_025310</name>
</gene>
<evidence type="ECO:0000313" key="1">
    <source>
        <dbReference type="EMBL" id="GIJ67614.1"/>
    </source>
</evidence>
<reference evidence="1" key="1">
    <citation type="submission" date="2021-01" db="EMBL/GenBank/DDBJ databases">
        <title>Whole genome shotgun sequence of Virgisporangium ochraceum NBRC 16418.</title>
        <authorList>
            <person name="Komaki H."/>
            <person name="Tamura T."/>
        </authorList>
    </citation>
    <scope>NUCLEOTIDE SEQUENCE</scope>
    <source>
        <strain evidence="1">NBRC 16418</strain>
    </source>
</reference>
<protein>
    <submittedName>
        <fullName evidence="1">Uncharacterized protein</fullName>
    </submittedName>
</protein>
<organism evidence="1 2">
    <name type="scientific">Virgisporangium ochraceum</name>
    <dbReference type="NCBI Taxonomy" id="65505"/>
    <lineage>
        <taxon>Bacteria</taxon>
        <taxon>Bacillati</taxon>
        <taxon>Actinomycetota</taxon>
        <taxon>Actinomycetes</taxon>
        <taxon>Micromonosporales</taxon>
        <taxon>Micromonosporaceae</taxon>
        <taxon>Virgisporangium</taxon>
    </lineage>
</organism>
<dbReference type="AlphaFoldDB" id="A0A8J4EAJ9"/>
<keyword evidence="2" id="KW-1185">Reference proteome</keyword>
<comment type="caution">
    <text evidence="1">The sequence shown here is derived from an EMBL/GenBank/DDBJ whole genome shotgun (WGS) entry which is preliminary data.</text>
</comment>
<accession>A0A8J4EAJ9</accession>
<dbReference type="Proteomes" id="UP000635606">
    <property type="component" value="Unassembled WGS sequence"/>
</dbReference>
<proteinExistence type="predicted"/>
<sequence>MTFKWVEGYCHRTVTLVRSGAMWTRTVAVPTRTGVPTVTGAPAVTGAVAAAVATAVPTASPDRPGTAGTLTARGVSATAPSTVLNPFGHRLEWRVQHDVGSG</sequence>